<keyword evidence="3" id="KW-1185">Reference proteome</keyword>
<name>A0A2P5D0B2_PARAD</name>
<proteinExistence type="predicted"/>
<evidence type="ECO:0000256" key="1">
    <source>
        <dbReference type="SAM" id="MobiDB-lite"/>
    </source>
</evidence>
<feature type="region of interest" description="Disordered" evidence="1">
    <location>
        <begin position="351"/>
        <end position="372"/>
    </location>
</feature>
<organism evidence="2 3">
    <name type="scientific">Parasponia andersonii</name>
    <name type="common">Sponia andersonii</name>
    <dbReference type="NCBI Taxonomy" id="3476"/>
    <lineage>
        <taxon>Eukaryota</taxon>
        <taxon>Viridiplantae</taxon>
        <taxon>Streptophyta</taxon>
        <taxon>Embryophyta</taxon>
        <taxon>Tracheophyta</taxon>
        <taxon>Spermatophyta</taxon>
        <taxon>Magnoliopsida</taxon>
        <taxon>eudicotyledons</taxon>
        <taxon>Gunneridae</taxon>
        <taxon>Pentapetalae</taxon>
        <taxon>rosids</taxon>
        <taxon>fabids</taxon>
        <taxon>Rosales</taxon>
        <taxon>Cannabaceae</taxon>
        <taxon>Parasponia</taxon>
    </lineage>
</organism>
<feature type="region of interest" description="Disordered" evidence="1">
    <location>
        <begin position="272"/>
        <end position="295"/>
    </location>
</feature>
<gene>
    <name evidence="2" type="ORF">PanWU01x14_107600</name>
</gene>
<dbReference type="OrthoDB" id="1193076at2759"/>
<comment type="caution">
    <text evidence="2">The sequence shown here is derived from an EMBL/GenBank/DDBJ whole genome shotgun (WGS) entry which is preliminary data.</text>
</comment>
<evidence type="ECO:0000313" key="3">
    <source>
        <dbReference type="Proteomes" id="UP000237105"/>
    </source>
</evidence>
<dbReference type="Proteomes" id="UP000237105">
    <property type="component" value="Unassembled WGS sequence"/>
</dbReference>
<evidence type="ECO:0000313" key="2">
    <source>
        <dbReference type="EMBL" id="PON66723.1"/>
    </source>
</evidence>
<dbReference type="PANTHER" id="PTHR31973:SF197">
    <property type="entry name" value="SWIM-TYPE DOMAIN-CONTAINING PROTEIN"/>
    <property type="match status" value="1"/>
</dbReference>
<evidence type="ECO:0008006" key="4">
    <source>
        <dbReference type="Google" id="ProtNLM"/>
    </source>
</evidence>
<dbReference type="EMBL" id="JXTB01000077">
    <property type="protein sequence ID" value="PON66723.1"/>
    <property type="molecule type" value="Genomic_DNA"/>
</dbReference>
<protein>
    <recommendedName>
        <fullName evidence="4">CCHC-type domain-containing protein</fullName>
    </recommendedName>
</protein>
<sequence>MVVHNVTVVIDGMQLDPWKIDGDYASYTWLVDEIRKDLYGAQQLNFEVSFDFEGKVCRSEYMVEVVDDRSLMQLLNLNTNPIHVSELIVRTKVMHFVQVSPSPDGTTFMVKSYNNYHTYQVVISNKSATATWITKALGANFKVDSHLSLQAMRTLLKDRFGLEVEKIKLYRARNKARGEAKEDHAASYAKLRNYCHLVLATTIARWDQVLTPDVRYRVNKLLNQARTARVYRTCDYEFQVDHDERRVKVSLNDRSCDCDEGLWPQFDDDQLLAPPKLVRPPNRPKKHQRRDRDEARLVTHRSATVKCGRCGIYGHNVCSCPGPSNRSNVGRKAKGKRPALTVVDQPARPAKVQLRATQNKRRNASAPRPVSTQHATMTNIVAAYYASVSRPTTAHNNDGGQLESSTQTLASQLTQDVSEFAAF</sequence>
<accession>A0A2P5D0B2</accession>
<reference evidence="3" key="1">
    <citation type="submission" date="2016-06" db="EMBL/GenBank/DDBJ databases">
        <title>Parallel loss of symbiosis genes in relatives of nitrogen-fixing non-legume Parasponia.</title>
        <authorList>
            <person name="Van Velzen R."/>
            <person name="Holmer R."/>
            <person name="Bu F."/>
            <person name="Rutten L."/>
            <person name="Van Zeijl A."/>
            <person name="Liu W."/>
            <person name="Santuari L."/>
            <person name="Cao Q."/>
            <person name="Sharma T."/>
            <person name="Shen D."/>
            <person name="Roswanjaya Y."/>
            <person name="Wardhani T."/>
            <person name="Kalhor M.S."/>
            <person name="Jansen J."/>
            <person name="Van den Hoogen J."/>
            <person name="Gungor B."/>
            <person name="Hartog M."/>
            <person name="Hontelez J."/>
            <person name="Verver J."/>
            <person name="Yang W.-C."/>
            <person name="Schijlen E."/>
            <person name="Repin R."/>
            <person name="Schilthuizen M."/>
            <person name="Schranz E."/>
            <person name="Heidstra R."/>
            <person name="Miyata K."/>
            <person name="Fedorova E."/>
            <person name="Kohlen W."/>
            <person name="Bisseling T."/>
            <person name="Smit S."/>
            <person name="Geurts R."/>
        </authorList>
    </citation>
    <scope>NUCLEOTIDE SEQUENCE [LARGE SCALE GENOMIC DNA]</scope>
    <source>
        <strain evidence="3">cv. WU1-14</strain>
    </source>
</reference>
<dbReference type="AlphaFoldDB" id="A0A2P5D0B2"/>
<dbReference type="PANTHER" id="PTHR31973">
    <property type="entry name" value="POLYPROTEIN, PUTATIVE-RELATED"/>
    <property type="match status" value="1"/>
</dbReference>